<name>A0AAQ4DVU3_AMBAM</name>
<organism evidence="1 2">
    <name type="scientific">Amblyomma americanum</name>
    <name type="common">Lone star tick</name>
    <dbReference type="NCBI Taxonomy" id="6943"/>
    <lineage>
        <taxon>Eukaryota</taxon>
        <taxon>Metazoa</taxon>
        <taxon>Ecdysozoa</taxon>
        <taxon>Arthropoda</taxon>
        <taxon>Chelicerata</taxon>
        <taxon>Arachnida</taxon>
        <taxon>Acari</taxon>
        <taxon>Parasitiformes</taxon>
        <taxon>Ixodida</taxon>
        <taxon>Ixodoidea</taxon>
        <taxon>Ixodidae</taxon>
        <taxon>Amblyomminae</taxon>
        <taxon>Amblyomma</taxon>
    </lineage>
</organism>
<evidence type="ECO:0000313" key="2">
    <source>
        <dbReference type="Proteomes" id="UP001321473"/>
    </source>
</evidence>
<dbReference type="SUPFAM" id="SSF52540">
    <property type="entry name" value="P-loop containing nucleoside triphosphate hydrolases"/>
    <property type="match status" value="1"/>
</dbReference>
<comment type="caution">
    <text evidence="1">The sequence shown here is derived from an EMBL/GenBank/DDBJ whole genome shotgun (WGS) entry which is preliminary data.</text>
</comment>
<evidence type="ECO:0000313" key="1">
    <source>
        <dbReference type="EMBL" id="KAK8766583.1"/>
    </source>
</evidence>
<accession>A0AAQ4DVU3</accession>
<dbReference type="EMBL" id="JARKHS020026220">
    <property type="protein sequence ID" value="KAK8766583.1"/>
    <property type="molecule type" value="Genomic_DNA"/>
</dbReference>
<dbReference type="AlphaFoldDB" id="A0AAQ4DVU3"/>
<dbReference type="Gene3D" id="3.40.50.300">
    <property type="entry name" value="P-loop containing nucleotide triphosphate hydrolases"/>
    <property type="match status" value="1"/>
</dbReference>
<sequence>MCQVMRVPVFISSLSIGRYAPVAGLLTRVSKAWGPLKAMSGPKPYVVFVLGPPGSGKGTQCQKLVEQGQHRDARHFEVYLDQIWSVQNEILPDRNSVTSISLRETSYDKSKEPRAPSLAKSLTTTFAMAPLCPWRSPAACWIG</sequence>
<dbReference type="InterPro" id="IPR027417">
    <property type="entry name" value="P-loop_NTPase"/>
</dbReference>
<dbReference type="Proteomes" id="UP001321473">
    <property type="component" value="Unassembled WGS sequence"/>
</dbReference>
<proteinExistence type="predicted"/>
<reference evidence="1 2" key="1">
    <citation type="journal article" date="2023" name="Arcadia Sci">
        <title>De novo assembly of a long-read Amblyomma americanum tick genome.</title>
        <authorList>
            <person name="Chou S."/>
            <person name="Poskanzer K.E."/>
            <person name="Rollins M."/>
            <person name="Thuy-Boun P.S."/>
        </authorList>
    </citation>
    <scope>NUCLEOTIDE SEQUENCE [LARGE SCALE GENOMIC DNA]</scope>
    <source>
        <strain evidence="1">F_SG_1</strain>
        <tissue evidence="1">Salivary glands</tissue>
    </source>
</reference>
<keyword evidence="2" id="KW-1185">Reference proteome</keyword>
<protein>
    <submittedName>
        <fullName evidence="1">Uncharacterized protein</fullName>
    </submittedName>
</protein>
<gene>
    <name evidence="1" type="ORF">V5799_006634</name>
</gene>